<dbReference type="Pfam" id="PF04266">
    <property type="entry name" value="ASCH"/>
    <property type="match status" value="1"/>
</dbReference>
<dbReference type="PIRSF" id="PIRSF021320">
    <property type="entry name" value="DUF984"/>
    <property type="match status" value="1"/>
</dbReference>
<dbReference type="PANTHER" id="PTHR39203">
    <property type="entry name" value="CYTOPLASMIC PROTEIN-RELATED"/>
    <property type="match status" value="1"/>
</dbReference>
<proteinExistence type="predicted"/>
<dbReference type="InterPro" id="IPR015947">
    <property type="entry name" value="PUA-like_sf"/>
</dbReference>
<sequence length="163" mass="18309">MVKGDNMTDNVTKYWEQFKTDMNEPTAVFGSAWAFGKGSQQADDLARLTLTGIKTATASAYELYQLENEPIPVAKQGYDVLLNGAGEPVAIICTTNVEVRKYADVDERHAYAEGEGDRSLAYWRQVHEPFFRAEFAEAGELLDLTRLHVVLEELTVIYSEPLR</sequence>
<dbReference type="EMBL" id="CP020928">
    <property type="protein sequence ID" value="AWF94842.1"/>
    <property type="molecule type" value="Genomic_DNA"/>
</dbReference>
<evidence type="ECO:0000259" key="1">
    <source>
        <dbReference type="SMART" id="SM01022"/>
    </source>
</evidence>
<evidence type="ECO:0000313" key="2">
    <source>
        <dbReference type="EMBL" id="AWF94842.1"/>
    </source>
</evidence>
<dbReference type="SUPFAM" id="SSF88697">
    <property type="entry name" value="PUA domain-like"/>
    <property type="match status" value="1"/>
</dbReference>
<dbReference type="CDD" id="cd06553">
    <property type="entry name" value="ASCH_Ef3133_like"/>
    <property type="match status" value="1"/>
</dbReference>
<accession>A0A2S1KPB1</accession>
<protein>
    <recommendedName>
        <fullName evidence="1">ASCH domain-containing protein</fullName>
    </recommendedName>
</protein>
<dbReference type="SMART" id="SM01022">
    <property type="entry name" value="ASCH"/>
    <property type="match status" value="1"/>
</dbReference>
<dbReference type="AlphaFoldDB" id="A0A2S1KPB1"/>
<dbReference type="PANTHER" id="PTHR39203:SF1">
    <property type="entry name" value="CYTOPLASMIC PROTEIN"/>
    <property type="match status" value="1"/>
</dbReference>
<organism evidence="2 3">
    <name type="scientific">Weissella cibaria</name>
    <dbReference type="NCBI Taxonomy" id="137591"/>
    <lineage>
        <taxon>Bacteria</taxon>
        <taxon>Bacillati</taxon>
        <taxon>Bacillota</taxon>
        <taxon>Bacilli</taxon>
        <taxon>Lactobacillales</taxon>
        <taxon>Lactobacillaceae</taxon>
        <taxon>Weissella</taxon>
    </lineage>
</organism>
<dbReference type="InterPro" id="IPR009326">
    <property type="entry name" value="DUF984"/>
</dbReference>
<dbReference type="Proteomes" id="UP000244870">
    <property type="component" value="Chromosome"/>
</dbReference>
<dbReference type="Gene3D" id="3.10.400.10">
    <property type="entry name" value="Sulfate adenylyltransferase"/>
    <property type="match status" value="1"/>
</dbReference>
<evidence type="ECO:0000313" key="3">
    <source>
        <dbReference type="Proteomes" id="UP000244870"/>
    </source>
</evidence>
<gene>
    <name evidence="2" type="ORF">B6254_0414</name>
</gene>
<feature type="domain" description="ASCH" evidence="1">
    <location>
        <begin position="33"/>
        <end position="158"/>
    </location>
</feature>
<dbReference type="InterPro" id="IPR007374">
    <property type="entry name" value="ASCH_domain"/>
</dbReference>
<reference evidence="2 3" key="1">
    <citation type="submission" date="2017-04" db="EMBL/GenBank/DDBJ databases">
        <title>Weissella cibaria strain m2 complete genome.</title>
        <authorList>
            <person name="Pan Q."/>
            <person name="Tan M."/>
            <person name="Yao F."/>
            <person name="Su S."/>
        </authorList>
    </citation>
    <scope>NUCLEOTIDE SEQUENCE [LARGE SCALE GENOMIC DNA]</scope>
    <source>
        <strain evidence="2 3">M2</strain>
    </source>
</reference>
<name>A0A2S1KPB1_9LACO</name>